<evidence type="ECO:0000313" key="2">
    <source>
        <dbReference type="Proteomes" id="UP000192674"/>
    </source>
</evidence>
<proteinExistence type="predicted"/>
<protein>
    <recommendedName>
        <fullName evidence="3">Tetratricopeptide repeat-containing protein</fullName>
    </recommendedName>
</protein>
<gene>
    <name evidence="1" type="ORF">SAMN05661093_07819</name>
</gene>
<dbReference type="OrthoDB" id="5189878at2"/>
<evidence type="ECO:0008006" key="3">
    <source>
        <dbReference type="Google" id="ProtNLM"/>
    </source>
</evidence>
<sequence length="52" mass="5902">MPSSFRWSRREYKSVLAARRELLGDDHPDTVATRHSLDRLRQGGVVAASHLV</sequence>
<reference evidence="1 2" key="1">
    <citation type="submission" date="2017-04" db="EMBL/GenBank/DDBJ databases">
        <authorList>
            <person name="Afonso C.L."/>
            <person name="Miller P.J."/>
            <person name="Scott M.A."/>
            <person name="Spackman E."/>
            <person name="Goraichik I."/>
            <person name="Dimitrov K.M."/>
            <person name="Suarez D.L."/>
            <person name="Swayne D.E."/>
        </authorList>
    </citation>
    <scope>NUCLEOTIDE SEQUENCE [LARGE SCALE GENOMIC DNA]</scope>
    <source>
        <strain evidence="1 2">DSM 43828</strain>
    </source>
</reference>
<dbReference type="AlphaFoldDB" id="A0A1W2FMS9"/>
<evidence type="ECO:0000313" key="1">
    <source>
        <dbReference type="EMBL" id="SMD23245.1"/>
    </source>
</evidence>
<dbReference type="Proteomes" id="UP000192674">
    <property type="component" value="Unassembled WGS sequence"/>
</dbReference>
<dbReference type="Gene3D" id="1.25.40.10">
    <property type="entry name" value="Tetratricopeptide repeat domain"/>
    <property type="match status" value="1"/>
</dbReference>
<name>A0A1W2FMS9_KIBAR</name>
<dbReference type="EMBL" id="FWXV01000009">
    <property type="protein sequence ID" value="SMD23245.1"/>
    <property type="molecule type" value="Genomic_DNA"/>
</dbReference>
<keyword evidence="2" id="KW-1185">Reference proteome</keyword>
<dbReference type="RefSeq" id="WP_160097001.1">
    <property type="nucleotide sequence ID" value="NZ_FWXV01000009.1"/>
</dbReference>
<organism evidence="1 2">
    <name type="scientific">Kibdelosporangium aridum</name>
    <dbReference type="NCBI Taxonomy" id="2030"/>
    <lineage>
        <taxon>Bacteria</taxon>
        <taxon>Bacillati</taxon>
        <taxon>Actinomycetota</taxon>
        <taxon>Actinomycetes</taxon>
        <taxon>Pseudonocardiales</taxon>
        <taxon>Pseudonocardiaceae</taxon>
        <taxon>Kibdelosporangium</taxon>
    </lineage>
</organism>
<dbReference type="InterPro" id="IPR011990">
    <property type="entry name" value="TPR-like_helical_dom_sf"/>
</dbReference>
<accession>A0A1W2FMS9</accession>